<name>A0ABV6GJQ5_9BACI</name>
<dbReference type="Gene3D" id="1.10.60.10">
    <property type="entry name" value="Iron dependent repressor, metal binding and dimerisation domain"/>
    <property type="match status" value="1"/>
</dbReference>
<evidence type="ECO:0000313" key="14">
    <source>
        <dbReference type="Proteomes" id="UP001589854"/>
    </source>
</evidence>
<dbReference type="InterPro" id="IPR050536">
    <property type="entry name" value="DtxR_MntR_Metal-Reg"/>
</dbReference>
<dbReference type="NCBIfam" id="NF003025">
    <property type="entry name" value="PRK03902.1"/>
    <property type="match status" value="1"/>
</dbReference>
<dbReference type="InterPro" id="IPR036388">
    <property type="entry name" value="WH-like_DNA-bd_sf"/>
</dbReference>
<evidence type="ECO:0000256" key="6">
    <source>
        <dbReference type="ARBA" id="ARBA00023015"/>
    </source>
</evidence>
<evidence type="ECO:0000259" key="12">
    <source>
        <dbReference type="PROSITE" id="PS50944"/>
    </source>
</evidence>
<keyword evidence="14" id="KW-1185">Reference proteome</keyword>
<sequence length="147" mass="17276">MPTPSMEDYLEKIYNTIEQKGYARSVDIASSLDVLPSSVTKMMQRLDEVDLVIYEKYRGFTLTDKGKNLAKKLVERHQMLEEFLQMIGVQDKNIYEEVEKLEHYISKETAICISRLLDFIEDNPQIKDSYLNHIGKKEKLIIDQKRQ</sequence>
<accession>A0ABV6GJQ5</accession>
<dbReference type="SUPFAM" id="SSF46785">
    <property type="entry name" value="Winged helix' DNA-binding domain"/>
    <property type="match status" value="1"/>
</dbReference>
<evidence type="ECO:0000256" key="8">
    <source>
        <dbReference type="ARBA" id="ARBA00023159"/>
    </source>
</evidence>
<dbReference type="SUPFAM" id="SSF47979">
    <property type="entry name" value="Iron-dependent repressor protein, dimerization domain"/>
    <property type="match status" value="1"/>
</dbReference>
<dbReference type="InterPro" id="IPR036390">
    <property type="entry name" value="WH_DNA-bd_sf"/>
</dbReference>
<keyword evidence="10" id="KW-0464">Manganese</keyword>
<dbReference type="PROSITE" id="PS50944">
    <property type="entry name" value="HTH_DTXR"/>
    <property type="match status" value="1"/>
</dbReference>
<gene>
    <name evidence="13" type="primary">mntR</name>
    <name evidence="13" type="ORF">ACFFIX_19785</name>
</gene>
<evidence type="ECO:0000256" key="5">
    <source>
        <dbReference type="ARBA" id="ARBA00022491"/>
    </source>
</evidence>
<keyword evidence="4" id="KW-0963">Cytoplasm</keyword>
<comment type="similarity">
    <text evidence="2">Belongs to the DtxR/MntR family.</text>
</comment>
<dbReference type="InterPro" id="IPR022689">
    <property type="entry name" value="Iron_dep_repressor"/>
</dbReference>
<reference evidence="13 14" key="1">
    <citation type="submission" date="2024-09" db="EMBL/GenBank/DDBJ databases">
        <authorList>
            <person name="Sun Q."/>
            <person name="Mori K."/>
        </authorList>
    </citation>
    <scope>NUCLEOTIDE SEQUENCE [LARGE SCALE GENOMIC DNA]</scope>
    <source>
        <strain evidence="13 14">CCM 7228</strain>
    </source>
</reference>
<evidence type="ECO:0000256" key="7">
    <source>
        <dbReference type="ARBA" id="ARBA00023125"/>
    </source>
</evidence>
<comment type="caution">
    <text evidence="13">The sequence shown here is derived from an EMBL/GenBank/DDBJ whole genome shotgun (WGS) entry which is preliminary data.</text>
</comment>
<protein>
    <recommendedName>
        <fullName evidence="11">Manganese transport regulator</fullName>
    </recommendedName>
</protein>
<evidence type="ECO:0000256" key="10">
    <source>
        <dbReference type="ARBA" id="ARBA00023211"/>
    </source>
</evidence>
<evidence type="ECO:0000313" key="13">
    <source>
        <dbReference type="EMBL" id="MFC0273636.1"/>
    </source>
</evidence>
<keyword evidence="7" id="KW-0238">DNA-binding</keyword>
<evidence type="ECO:0000256" key="9">
    <source>
        <dbReference type="ARBA" id="ARBA00023163"/>
    </source>
</evidence>
<keyword evidence="5" id="KW-0678">Repressor</keyword>
<dbReference type="Pfam" id="PF01325">
    <property type="entry name" value="Fe_dep_repress"/>
    <property type="match status" value="1"/>
</dbReference>
<dbReference type="InterPro" id="IPR036421">
    <property type="entry name" value="Fe_dep_repressor_sf"/>
</dbReference>
<feature type="domain" description="HTH dtxR-type" evidence="12">
    <location>
        <begin position="1"/>
        <end position="63"/>
    </location>
</feature>
<keyword evidence="9" id="KW-0804">Transcription</keyword>
<dbReference type="PANTHER" id="PTHR33238:SF11">
    <property type="entry name" value="TRANSCRIPTIONAL REGULATOR MNTR"/>
    <property type="match status" value="1"/>
</dbReference>
<dbReference type="Pfam" id="PF02742">
    <property type="entry name" value="Fe_dep_repr_C"/>
    <property type="match status" value="1"/>
</dbReference>
<evidence type="ECO:0000256" key="4">
    <source>
        <dbReference type="ARBA" id="ARBA00022490"/>
    </source>
</evidence>
<organism evidence="13 14">
    <name type="scientific">Metabacillus herbersteinensis</name>
    <dbReference type="NCBI Taxonomy" id="283816"/>
    <lineage>
        <taxon>Bacteria</taxon>
        <taxon>Bacillati</taxon>
        <taxon>Bacillota</taxon>
        <taxon>Bacilli</taxon>
        <taxon>Bacillales</taxon>
        <taxon>Bacillaceae</taxon>
        <taxon>Metabacillus</taxon>
    </lineage>
</organism>
<keyword evidence="6" id="KW-0805">Transcription regulation</keyword>
<evidence type="ECO:0000256" key="3">
    <source>
        <dbReference type="ARBA" id="ARBA00011738"/>
    </source>
</evidence>
<evidence type="ECO:0000256" key="2">
    <source>
        <dbReference type="ARBA" id="ARBA00007871"/>
    </source>
</evidence>
<dbReference type="PANTHER" id="PTHR33238">
    <property type="entry name" value="IRON (METAL) DEPENDENT REPRESSOR, DTXR FAMILY"/>
    <property type="match status" value="1"/>
</dbReference>
<dbReference type="Gene3D" id="1.10.10.10">
    <property type="entry name" value="Winged helix-like DNA-binding domain superfamily/Winged helix DNA-binding domain"/>
    <property type="match status" value="1"/>
</dbReference>
<evidence type="ECO:0000256" key="11">
    <source>
        <dbReference type="ARBA" id="ARBA00032593"/>
    </source>
</evidence>
<keyword evidence="8" id="KW-0010">Activator</keyword>
<dbReference type="RefSeq" id="WP_378937168.1">
    <property type="nucleotide sequence ID" value="NZ_JBHLVO010000022.1"/>
</dbReference>
<proteinExistence type="inferred from homology"/>
<dbReference type="InterPro" id="IPR001367">
    <property type="entry name" value="Fe_dep_repressor"/>
</dbReference>
<evidence type="ECO:0000256" key="1">
    <source>
        <dbReference type="ARBA" id="ARBA00004496"/>
    </source>
</evidence>
<comment type="subcellular location">
    <subcellularLocation>
        <location evidence="1">Cytoplasm</location>
    </subcellularLocation>
</comment>
<dbReference type="EMBL" id="JBHLVO010000022">
    <property type="protein sequence ID" value="MFC0273636.1"/>
    <property type="molecule type" value="Genomic_DNA"/>
</dbReference>
<dbReference type="SMART" id="SM00529">
    <property type="entry name" value="HTH_DTXR"/>
    <property type="match status" value="1"/>
</dbReference>
<comment type="subunit">
    <text evidence="3">Homodimer.</text>
</comment>
<dbReference type="InterPro" id="IPR022687">
    <property type="entry name" value="HTH_DTXR"/>
</dbReference>
<dbReference type="Proteomes" id="UP001589854">
    <property type="component" value="Unassembled WGS sequence"/>
</dbReference>